<dbReference type="GO" id="GO:0003950">
    <property type="term" value="F:NAD+ poly-ADP-ribosyltransferase activity"/>
    <property type="evidence" value="ECO:0007669"/>
    <property type="project" value="UniProtKB-UniRule"/>
</dbReference>
<dbReference type="SMART" id="SM00292">
    <property type="entry name" value="BRCT"/>
    <property type="match status" value="1"/>
</dbReference>
<dbReference type="GO" id="GO:0016779">
    <property type="term" value="F:nucleotidyltransferase activity"/>
    <property type="evidence" value="ECO:0007669"/>
    <property type="project" value="UniProtKB-KW"/>
</dbReference>
<evidence type="ECO:0000259" key="13">
    <source>
        <dbReference type="PROSITE" id="PS51060"/>
    </source>
</evidence>
<sequence>MAVFENCSVLFELKVLPYKEKKELKSAITENGGNISFVVNKKCSLIVTNDVSNLSSNRLRSIQKYQTPVVGVEYVNSCLEKGVLLPVDEYKLDISSPSVFSPPLPPSSPRRSPISHQVSKVPSSNTELSKREETSGKSRNILEKFRIYTETDTTLPKYPDNFQVAKYSIFEKINSRTWCVLELQSYRGETGCRYRVVRYWKDDIGAKEAAVRDMLVHLSTSEEALEVYKILRETLQAEGLQLRNNTPPQAPDLGSDPLQLLLLEEQLNTGSLSQEVGVFVELLWTEALGCLGNILTVPINKLSLNDVSRVEGLLLQAQRKLKESDYNEVASLIDEVYTLLPHKEPRPFPPTAKFISQKLDLCQLIRDVLNVSEMTLRSPMPSCLGKYRALRCCIEAAPPDTPELQAVTSLLQERKMQVKQVLRVSRGVELQTFKSEFGNVRPLLHSSSPSNFVGVLSRGLLPPRVGVEHHGIERTDAGNLGSGIYFSDDLSASLKYSKPSETDGSRLLLVCDVALGQCMDVHKKDLTLTEAPEGYDSVHGVRRTPNTHSEFVDDEYVVYSPDQVKLKFVVQYSVEGDAPKEFSPNINICAEPSTDRDEKITKKPDNDEEFMSDETYFCTNPLDDVKAGLMDSSGQQLPLQAVHVKCKLMDLLSQVIIFQKYTNLSSVPIEAKYVFPLEDSAAVCGFEAFINGKHVVGQVKEKETARREYKQAIKKGHGAYLMDQDAPDVFTISVGNLPPNATVLIKVTFVSELVVTDGSIFFHLPGSVAPWQESAALYQTTQVTVEKVCVKDEAREFTLEMAIEMPNEITKLRCISHKVKIKKTDCKAVLSVLPGEVMGPSGFMLSVTLSEVHLPRMWVEKHPDKDSQASMLVFYPDFEVNSERESDELVLLLDTSESMKGESFILAQKIALKVLRHIDNNTKLNVIVFGTDHKDAFLTARPLFEAQPAAEAFIKLSSPVGGSTELWRPLRALSLLPPSRGVRNLLLLSDGHIQNAELTLQLLRDNAEHSRLFACGLSPTANRHMLRALAQAGGGAFEFFDTKTKHNWTDKVASQLHRMASPSCSSVSVKWQQFNPTAPPPVQAPKQLHALFNDCHTLVYGFVPHCTQATLLGNLSGQELQTMVSTSELQKTRGTFLHKLTARALIRDYEDGSLDTNEAEHEGKKAELKRFIIELSKEFSILSQFTSFVAIEERDSEQPEEGFTDIPKLLAEEDVDFLPYMGWISPQDSEEEDFEDYGCEVKFKCLRSCDNALEDESENESEDASEDAMDDYEDAMDDSKDAKDESEDASEDAMDDSKDAKSEDESEDESEDAKDESEDESEEESEDESELLVRLKSAPRIEMKHGASLRRSIRGDVGRSAPSAACEPPLCDFEAPQELHLVSECSFPPPPPPPPPFHMKELAQKSPFRAPLPQISGLPSRSFHPHGLIGAGAPQLRGIMHGATRAATDSDVLMKMIDDDDILMSSSLIDVGSSMIDDDDILISSSSIDVGSIIDHRSMSDQVFESLVEHPFGSRLLSPSYQTGISSGLWSASLSSMSRPTSLGAMDIHGGASDLDITTECATGSPVIGQSGGFSRSEASLFSSAPRQGASLFSDEQEMSGFGLMGCALEEEPVKQDQPMKDAPPVPLVEASDVDVVRHIRKYRGRALAKPGSSWGGLVHMKKLAQQIPSFHPREQIAAEVPRPLSVRYGATQAATDSDAMMMMMINDRAPEPSLTGNALSFGNALPYSAHSLQRQCAFQGSPALPSPAGKAFSLSRIGSLIQGQSASRDTPALIGSALPLAQGSLGTNVLPDQLSEQMESQALRIRALSPSYQTGISSGLWSASLSSMSRPTSLGAMDIHGGASDLDITTECATASPVIGQSGGFSRSAASLFSSAPRQRASLFSDEQERSGFVLRGCALEEEPVKQDQPMKDAPPFPLKRRFKLSRMRQSKRFQRKSADPEALKLRWTEIFQMQHSEGYWQFTTELGELINLDVDLFANVFLKNKGIQSLDILKLVATLLVLQLMREEKIEEGKLLRTLFCLDDSPLPRPERWEEVKRAVDWVCWADRQYPCVYSRLEFGFSWESSTRQLLGFEGLPPFSALRGLNLQKTVPQVLVH</sequence>
<evidence type="ECO:0000256" key="4">
    <source>
        <dbReference type="ARBA" id="ARBA00022695"/>
    </source>
</evidence>
<feature type="domain" description="BRCT" evidence="10">
    <location>
        <begin position="1"/>
        <end position="92"/>
    </location>
</feature>
<dbReference type="Pfam" id="PF26166">
    <property type="entry name" value="WGR-like_PARP4"/>
    <property type="match status" value="1"/>
</dbReference>
<feature type="compositionally biased region" description="Polar residues" evidence="9">
    <location>
        <begin position="116"/>
        <end position="127"/>
    </location>
</feature>
<evidence type="ECO:0000256" key="5">
    <source>
        <dbReference type="ARBA" id="ARBA00023027"/>
    </source>
</evidence>
<dbReference type="InterPro" id="IPR036616">
    <property type="entry name" value="Poly(ADP-ribose)pol_reg_dom_sf"/>
</dbReference>
<feature type="domain" description="VWFA" evidence="11">
    <location>
        <begin position="888"/>
        <end position="1056"/>
    </location>
</feature>
<dbReference type="PROSITE" id="PS50234">
    <property type="entry name" value="VWFA"/>
    <property type="match status" value="1"/>
</dbReference>
<feature type="domain" description="PARP alpha-helical" evidence="13">
    <location>
        <begin position="255"/>
        <end position="382"/>
    </location>
</feature>
<feature type="compositionally biased region" description="Acidic residues" evidence="9">
    <location>
        <begin position="1284"/>
        <end position="1294"/>
    </location>
</feature>
<feature type="domain" description="PARP catalytic" evidence="12">
    <location>
        <begin position="381"/>
        <end position="581"/>
    </location>
</feature>
<gene>
    <name evidence="15" type="ORF">JOQ06_022285</name>
</gene>
<evidence type="ECO:0000259" key="10">
    <source>
        <dbReference type="PROSITE" id="PS50172"/>
    </source>
</evidence>
<dbReference type="Proteomes" id="UP001219934">
    <property type="component" value="Unassembled WGS sequence"/>
</dbReference>
<feature type="compositionally biased region" description="Acidic residues" evidence="9">
    <location>
        <begin position="1254"/>
        <end position="1276"/>
    </location>
</feature>
<comment type="caution">
    <text evidence="15">The sequence shown here is derived from an EMBL/GenBank/DDBJ whole genome shotgun (WGS) entry which is preliminary data.</text>
</comment>
<evidence type="ECO:0000313" key="15">
    <source>
        <dbReference type="EMBL" id="KAJ4921963.1"/>
    </source>
</evidence>
<dbReference type="SUPFAM" id="SSF52113">
    <property type="entry name" value="BRCT domain"/>
    <property type="match status" value="1"/>
</dbReference>
<dbReference type="Gene3D" id="3.40.50.410">
    <property type="entry name" value="von Willebrand factor, type A domain"/>
    <property type="match status" value="1"/>
</dbReference>
<keyword evidence="3 8" id="KW-0808">Transferase</keyword>
<dbReference type="Pfam" id="PF13768">
    <property type="entry name" value="VWA_3"/>
    <property type="match status" value="1"/>
</dbReference>
<dbReference type="PROSITE" id="PS51468">
    <property type="entry name" value="VIT"/>
    <property type="match status" value="1"/>
</dbReference>
<keyword evidence="4" id="KW-0548">Nucleotidyltransferase</keyword>
<dbReference type="GO" id="GO:0005737">
    <property type="term" value="C:cytoplasm"/>
    <property type="evidence" value="ECO:0007669"/>
    <property type="project" value="TreeGrafter"/>
</dbReference>
<comment type="similarity">
    <text evidence="7">Belongs to the ARTD/PARP family.</text>
</comment>
<name>A0AAD6ABH5_9TELE</name>
<evidence type="ECO:0000259" key="12">
    <source>
        <dbReference type="PROSITE" id="PS51059"/>
    </source>
</evidence>
<dbReference type="CDD" id="cd17726">
    <property type="entry name" value="BRCT_PARP4_like"/>
    <property type="match status" value="1"/>
</dbReference>
<dbReference type="SMART" id="SM00609">
    <property type="entry name" value="VIT"/>
    <property type="match status" value="1"/>
</dbReference>
<comment type="subcellular location">
    <subcellularLocation>
        <location evidence="1">Nucleus</location>
    </subcellularLocation>
</comment>
<feature type="domain" description="VIT" evidence="14">
    <location>
        <begin position="623"/>
        <end position="751"/>
    </location>
</feature>
<keyword evidence="5 8" id="KW-0520">NAD</keyword>
<evidence type="ECO:0000256" key="2">
    <source>
        <dbReference type="ARBA" id="ARBA00022676"/>
    </source>
</evidence>
<dbReference type="Gene3D" id="3.40.50.10190">
    <property type="entry name" value="BRCT domain"/>
    <property type="match status" value="1"/>
</dbReference>
<keyword evidence="6" id="KW-0539">Nucleus</keyword>
<dbReference type="InterPro" id="IPR004102">
    <property type="entry name" value="Poly(ADP-ribose)pol_reg_dom"/>
</dbReference>
<proteinExistence type="inferred from homology"/>
<evidence type="ECO:0000256" key="7">
    <source>
        <dbReference type="ARBA" id="ARBA00024347"/>
    </source>
</evidence>
<reference evidence="15" key="1">
    <citation type="submission" date="2022-11" db="EMBL/GenBank/DDBJ databases">
        <title>Chromosome-level genome of Pogonophryne albipinna.</title>
        <authorList>
            <person name="Jo E."/>
        </authorList>
    </citation>
    <scope>NUCLEOTIDE SEQUENCE</scope>
    <source>
        <strain evidence="15">SGF0006</strain>
        <tissue evidence="15">Muscle</tissue>
    </source>
</reference>
<keyword evidence="16" id="KW-1185">Reference proteome</keyword>
<dbReference type="PROSITE" id="PS50172">
    <property type="entry name" value="BRCT"/>
    <property type="match status" value="1"/>
</dbReference>
<evidence type="ECO:0000313" key="16">
    <source>
        <dbReference type="Proteomes" id="UP001219934"/>
    </source>
</evidence>
<protein>
    <recommendedName>
        <fullName evidence="8">Poly [ADP-ribose] polymerase</fullName>
        <shortName evidence="8">PARP</shortName>
        <ecNumber evidence="8">2.4.2.-</ecNumber>
    </recommendedName>
</protein>
<dbReference type="InterPro" id="IPR058904">
    <property type="entry name" value="PARP4_MVP-ID"/>
</dbReference>
<dbReference type="EC" id="2.4.2.-" evidence="8"/>
<accession>A0AAD6ABH5</accession>
<keyword evidence="2 8" id="KW-0328">Glycosyltransferase</keyword>
<dbReference type="Pfam" id="PF08487">
    <property type="entry name" value="VIT"/>
    <property type="match status" value="1"/>
</dbReference>
<dbReference type="SUPFAM" id="SSF53300">
    <property type="entry name" value="vWA-like"/>
    <property type="match status" value="1"/>
</dbReference>
<evidence type="ECO:0000256" key="8">
    <source>
        <dbReference type="RuleBase" id="RU362114"/>
    </source>
</evidence>
<dbReference type="PROSITE" id="PS51060">
    <property type="entry name" value="PARP_ALPHA_HD"/>
    <property type="match status" value="1"/>
</dbReference>
<dbReference type="Pfam" id="PF00644">
    <property type="entry name" value="PARP"/>
    <property type="match status" value="1"/>
</dbReference>
<dbReference type="GO" id="GO:0005634">
    <property type="term" value="C:nucleus"/>
    <property type="evidence" value="ECO:0007669"/>
    <property type="project" value="UniProtKB-SubCell"/>
</dbReference>
<dbReference type="SUPFAM" id="SSF47587">
    <property type="entry name" value="Domain of poly(ADP-ribose) polymerase"/>
    <property type="match status" value="1"/>
</dbReference>
<feature type="region of interest" description="Disordered" evidence="9">
    <location>
        <begin position="99"/>
        <end position="136"/>
    </location>
</feature>
<dbReference type="SMART" id="SM00327">
    <property type="entry name" value="VWA"/>
    <property type="match status" value="1"/>
</dbReference>
<dbReference type="InterPro" id="IPR012317">
    <property type="entry name" value="Poly(ADP-ribose)pol_cat_dom"/>
</dbReference>
<feature type="compositionally biased region" description="Acidic residues" evidence="9">
    <location>
        <begin position="1304"/>
        <end position="1330"/>
    </location>
</feature>
<dbReference type="InterPro" id="IPR013694">
    <property type="entry name" value="VIT"/>
</dbReference>
<dbReference type="InterPro" id="IPR036420">
    <property type="entry name" value="BRCT_dom_sf"/>
</dbReference>
<dbReference type="Gene3D" id="3.90.228.10">
    <property type="match status" value="1"/>
</dbReference>
<evidence type="ECO:0000256" key="6">
    <source>
        <dbReference type="ARBA" id="ARBA00023242"/>
    </source>
</evidence>
<dbReference type="EMBL" id="JAPTMU010000094">
    <property type="protein sequence ID" value="KAJ4921963.1"/>
    <property type="molecule type" value="Genomic_DNA"/>
</dbReference>
<evidence type="ECO:0000259" key="14">
    <source>
        <dbReference type="PROSITE" id="PS51468"/>
    </source>
</evidence>
<dbReference type="InterPro" id="IPR036465">
    <property type="entry name" value="vWFA_dom_sf"/>
</dbReference>
<evidence type="ECO:0000256" key="9">
    <source>
        <dbReference type="SAM" id="MobiDB-lite"/>
    </source>
</evidence>
<dbReference type="PANTHER" id="PTHR46530">
    <property type="entry name" value="PROTEIN MONO-ADP-RIBOSYLTRANSFERASE PARP4"/>
    <property type="match status" value="1"/>
</dbReference>
<evidence type="ECO:0000256" key="3">
    <source>
        <dbReference type="ARBA" id="ARBA00022679"/>
    </source>
</evidence>
<evidence type="ECO:0000259" key="11">
    <source>
        <dbReference type="PROSITE" id="PS50234"/>
    </source>
</evidence>
<evidence type="ECO:0000256" key="1">
    <source>
        <dbReference type="ARBA" id="ARBA00004123"/>
    </source>
</evidence>
<dbReference type="Pfam" id="PF16589">
    <property type="entry name" value="BRCT_2"/>
    <property type="match status" value="1"/>
</dbReference>
<dbReference type="InterPro" id="IPR002035">
    <property type="entry name" value="VWF_A"/>
</dbReference>
<organism evidence="15 16">
    <name type="scientific">Pogonophryne albipinna</name>
    <dbReference type="NCBI Taxonomy" id="1090488"/>
    <lineage>
        <taxon>Eukaryota</taxon>
        <taxon>Metazoa</taxon>
        <taxon>Chordata</taxon>
        <taxon>Craniata</taxon>
        <taxon>Vertebrata</taxon>
        <taxon>Euteleostomi</taxon>
        <taxon>Actinopterygii</taxon>
        <taxon>Neopterygii</taxon>
        <taxon>Teleostei</taxon>
        <taxon>Neoteleostei</taxon>
        <taxon>Acanthomorphata</taxon>
        <taxon>Eupercaria</taxon>
        <taxon>Perciformes</taxon>
        <taxon>Notothenioidei</taxon>
        <taxon>Pogonophryne</taxon>
    </lineage>
</organism>
<dbReference type="InterPro" id="IPR031273">
    <property type="entry name" value="PARP4"/>
</dbReference>
<dbReference type="SUPFAM" id="SSF56399">
    <property type="entry name" value="ADP-ribosylation"/>
    <property type="match status" value="1"/>
</dbReference>
<feature type="region of interest" description="Disordered" evidence="9">
    <location>
        <begin position="1254"/>
        <end position="1339"/>
    </location>
</feature>
<dbReference type="InterPro" id="IPR001357">
    <property type="entry name" value="BRCT_dom"/>
</dbReference>
<dbReference type="PROSITE" id="PS51059">
    <property type="entry name" value="PARP_CATALYTIC"/>
    <property type="match status" value="1"/>
</dbReference>
<dbReference type="Pfam" id="PF26156">
    <property type="entry name" value="PARP4_MVP-ID"/>
    <property type="match status" value="1"/>
</dbReference>
<dbReference type="InterPro" id="IPR058905">
    <property type="entry name" value="WGR-like_PARP4"/>
</dbReference>
<dbReference type="PANTHER" id="PTHR46530:SF1">
    <property type="entry name" value="PROTEIN MONO-ADP-RIBOSYLTRANSFERASE PARP4"/>
    <property type="match status" value="1"/>
</dbReference>